<protein>
    <recommendedName>
        <fullName evidence="4">Glycosyl transferase family 2</fullName>
    </recommendedName>
</protein>
<accession>A0A840VX01</accession>
<reference evidence="2 3" key="1">
    <citation type="submission" date="2020-08" db="EMBL/GenBank/DDBJ databases">
        <title>Sequencing the genomes of 1000 actinobacteria strains.</title>
        <authorList>
            <person name="Klenk H.-P."/>
        </authorList>
    </citation>
    <scope>NUCLEOTIDE SEQUENCE [LARGE SCALE GENOMIC DNA]</scope>
    <source>
        <strain evidence="2 3">DSM 44598</strain>
    </source>
</reference>
<keyword evidence="3" id="KW-1185">Reference proteome</keyword>
<feature type="compositionally biased region" description="Basic and acidic residues" evidence="1">
    <location>
        <begin position="268"/>
        <end position="281"/>
    </location>
</feature>
<feature type="region of interest" description="Disordered" evidence="1">
    <location>
        <begin position="672"/>
        <end position="707"/>
    </location>
</feature>
<dbReference type="CDD" id="cd00761">
    <property type="entry name" value="Glyco_tranf_GTA_type"/>
    <property type="match status" value="1"/>
</dbReference>
<evidence type="ECO:0008006" key="4">
    <source>
        <dbReference type="Google" id="ProtNLM"/>
    </source>
</evidence>
<dbReference type="RefSeq" id="WP_184360421.1">
    <property type="nucleotide sequence ID" value="NZ_JACHDO010000001.1"/>
</dbReference>
<dbReference type="Proteomes" id="UP000579647">
    <property type="component" value="Unassembled WGS sequence"/>
</dbReference>
<sequence>MIHSVLRQALHTRGDEPAILCHTGSHESTRKELTRLRLRRDDLLVDLDAHTLGEPFEVASVGAEGQPEAVGLVAVVAASLTDLRRSLTAANALPPAVHLVVVVADTPGHHGPLVPSPPGLEEWNDLLEMRVRRLGKRGWICELYFPDSVETGQALDCVLHGTNGGRRGPRPVPLAGVHGRGAALWRSGDAAATGVSATGPVPLRRVSPVADLVVRTDDGGLPLWEDGVVPHLDVPGPQSPGRNAPRSRTAQPPTTQSPTTQSPTTQSRRPEAGARVTEPDPVHPLAPLDEHTVNPIGFTKKAGGPMGDLCTRDGRTVLREGTKILCVVPEDGTVTDLDIGRARYLRGVRVDWSGPATPVTVVRAVIALAAGGVPVISGPVPDWAAGLGPALTETLTGPAESELADPLRREEHSVRLRRASLRVHGQLVRWRTLAARAGVPVPPDPLVSVMLCTRRPELVGFALAQVARQRGVRFELVLALHGFSADLPEVRAAVADLAATGIPVTVHEAPADQVFGAVLNDAVDRTSGSIVAKWDDDDWYGPEHLADLLMARAYSCADLVGVTQDLVYLEELDLTVWRSYQTEKPSPDVVGSTIMVDRSVLRDVGGFRPLPRAIDSQLLLAVRRDSGRIYRTHGLGYLLRRAGQGHTWGADMGYFLRRSTRQWSGWRPSSLLEGEPAPLGRPNPLGKPGPQAGRALLRTTDYQGGQS</sequence>
<dbReference type="Gene3D" id="3.90.550.10">
    <property type="entry name" value="Spore Coat Polysaccharide Biosynthesis Protein SpsA, Chain A"/>
    <property type="match status" value="1"/>
</dbReference>
<evidence type="ECO:0000313" key="2">
    <source>
        <dbReference type="EMBL" id="MBB5488960.1"/>
    </source>
</evidence>
<feature type="compositionally biased region" description="Low complexity" evidence="1">
    <location>
        <begin position="247"/>
        <end position="267"/>
    </location>
</feature>
<dbReference type="InterPro" id="IPR029044">
    <property type="entry name" value="Nucleotide-diphossugar_trans"/>
</dbReference>
<dbReference type="AlphaFoldDB" id="A0A840VX01"/>
<gene>
    <name evidence="2" type="ORF">HNR07_000097</name>
</gene>
<evidence type="ECO:0000256" key="1">
    <source>
        <dbReference type="SAM" id="MobiDB-lite"/>
    </source>
</evidence>
<proteinExistence type="predicted"/>
<evidence type="ECO:0000313" key="3">
    <source>
        <dbReference type="Proteomes" id="UP000579647"/>
    </source>
</evidence>
<dbReference type="EMBL" id="JACHDO010000001">
    <property type="protein sequence ID" value="MBB5488960.1"/>
    <property type="molecule type" value="Genomic_DNA"/>
</dbReference>
<comment type="caution">
    <text evidence="2">The sequence shown here is derived from an EMBL/GenBank/DDBJ whole genome shotgun (WGS) entry which is preliminary data.</text>
</comment>
<organism evidence="2 3">
    <name type="scientific">Nocardiopsis metallicus</name>
    <dbReference type="NCBI Taxonomy" id="179819"/>
    <lineage>
        <taxon>Bacteria</taxon>
        <taxon>Bacillati</taxon>
        <taxon>Actinomycetota</taxon>
        <taxon>Actinomycetes</taxon>
        <taxon>Streptosporangiales</taxon>
        <taxon>Nocardiopsidaceae</taxon>
        <taxon>Nocardiopsis</taxon>
    </lineage>
</organism>
<dbReference type="SUPFAM" id="SSF53448">
    <property type="entry name" value="Nucleotide-diphospho-sugar transferases"/>
    <property type="match status" value="1"/>
</dbReference>
<name>A0A840VX01_9ACTN</name>
<feature type="region of interest" description="Disordered" evidence="1">
    <location>
        <begin position="223"/>
        <end position="304"/>
    </location>
</feature>